<name>A0A918NHM4_9PROT</name>
<organism evidence="2 3">
    <name type="scientific">Litorimonas cladophorae</name>
    <dbReference type="NCBI Taxonomy" id="1220491"/>
    <lineage>
        <taxon>Bacteria</taxon>
        <taxon>Pseudomonadati</taxon>
        <taxon>Pseudomonadota</taxon>
        <taxon>Alphaproteobacteria</taxon>
        <taxon>Maricaulales</taxon>
        <taxon>Robiginitomaculaceae</taxon>
    </lineage>
</organism>
<sequence length="55" mass="6628">MSKRHRKTKEFMSSRMMASDGLSLMDADDWYEAPKGRKPKGRERRRMQKPAFYDM</sequence>
<dbReference type="AlphaFoldDB" id="A0A918NHM4"/>
<gene>
    <name evidence="2" type="ORF">GCM10011309_17640</name>
</gene>
<feature type="compositionally biased region" description="Basic residues" evidence="1">
    <location>
        <begin position="36"/>
        <end position="48"/>
    </location>
</feature>
<dbReference type="EMBL" id="BMYV01000002">
    <property type="protein sequence ID" value="GGX68333.1"/>
    <property type="molecule type" value="Genomic_DNA"/>
</dbReference>
<proteinExistence type="predicted"/>
<feature type="region of interest" description="Disordered" evidence="1">
    <location>
        <begin position="31"/>
        <end position="55"/>
    </location>
</feature>
<evidence type="ECO:0000313" key="3">
    <source>
        <dbReference type="Proteomes" id="UP000600865"/>
    </source>
</evidence>
<comment type="caution">
    <text evidence="2">The sequence shown here is derived from an EMBL/GenBank/DDBJ whole genome shotgun (WGS) entry which is preliminary data.</text>
</comment>
<reference evidence="2 3" key="1">
    <citation type="journal article" date="2014" name="Int. J. Syst. Evol. Microbiol.">
        <title>Complete genome sequence of Corynebacterium casei LMG S-19264T (=DSM 44701T), isolated from a smear-ripened cheese.</title>
        <authorList>
            <consortium name="US DOE Joint Genome Institute (JGI-PGF)"/>
            <person name="Walter F."/>
            <person name="Albersmeier A."/>
            <person name="Kalinowski J."/>
            <person name="Ruckert C."/>
        </authorList>
    </citation>
    <scope>NUCLEOTIDE SEQUENCE [LARGE SCALE GENOMIC DNA]</scope>
    <source>
        <strain evidence="2 3">KCTC 23968</strain>
    </source>
</reference>
<accession>A0A918NHM4</accession>
<dbReference type="Proteomes" id="UP000600865">
    <property type="component" value="Unassembled WGS sequence"/>
</dbReference>
<protein>
    <submittedName>
        <fullName evidence="2">Uncharacterized protein</fullName>
    </submittedName>
</protein>
<dbReference type="RefSeq" id="WP_189584508.1">
    <property type="nucleotide sequence ID" value="NZ_BMYV01000002.1"/>
</dbReference>
<evidence type="ECO:0000256" key="1">
    <source>
        <dbReference type="SAM" id="MobiDB-lite"/>
    </source>
</evidence>
<evidence type="ECO:0000313" key="2">
    <source>
        <dbReference type="EMBL" id="GGX68333.1"/>
    </source>
</evidence>
<keyword evidence="3" id="KW-1185">Reference proteome</keyword>